<dbReference type="GO" id="GO:0006355">
    <property type="term" value="P:regulation of DNA-templated transcription"/>
    <property type="evidence" value="ECO:0007669"/>
    <property type="project" value="InterPro"/>
</dbReference>
<protein>
    <submittedName>
        <fullName evidence="2">MucR family transcriptional regulator</fullName>
    </submittedName>
</protein>
<dbReference type="InterPro" id="IPR008807">
    <property type="entry name" value="ROS_MUCR"/>
</dbReference>
<proteinExistence type="inferred from homology"/>
<dbReference type="GO" id="GO:0008270">
    <property type="term" value="F:zinc ion binding"/>
    <property type="evidence" value="ECO:0007669"/>
    <property type="project" value="InterPro"/>
</dbReference>
<accession>A0A838BAD7</accession>
<dbReference type="RefSeq" id="WP_181060196.1">
    <property type="nucleotide sequence ID" value="NZ_JACDTY010000013.1"/>
</dbReference>
<evidence type="ECO:0000256" key="1">
    <source>
        <dbReference type="ARBA" id="ARBA00007031"/>
    </source>
</evidence>
<dbReference type="Proteomes" id="UP000558284">
    <property type="component" value="Unassembled WGS sequence"/>
</dbReference>
<evidence type="ECO:0000313" key="2">
    <source>
        <dbReference type="EMBL" id="MBA1143162.1"/>
    </source>
</evidence>
<name>A0A838BAD7_9HYPH</name>
<gene>
    <name evidence="2" type="ORF">H0241_23355</name>
</gene>
<reference evidence="2 3" key="1">
    <citation type="submission" date="2020-07" db="EMBL/GenBank/DDBJ databases">
        <title>Definition of the novel symbiovar canariense within Mesorhizobium novociceri, a new species of genus Mesorhizobium nodulating Cicer canariense in the Caldera de Taburiente National Park (La Palma, Canary Islands).</title>
        <authorList>
            <person name="Leon-Barrios M."/>
            <person name="Perez-Yepez J."/>
            <person name="Flores-Felix J.D."/>
            <person name="Ramirez-Baena M.H."/>
            <person name="Pulido-Suarez L."/>
            <person name="Igual J.M."/>
            <person name="Velazquez E."/>
            <person name="Peix A."/>
        </authorList>
    </citation>
    <scope>NUCLEOTIDE SEQUENCE [LARGE SCALE GENOMIC DNA]</scope>
    <source>
        <strain evidence="2 3">CCANP35</strain>
    </source>
</reference>
<evidence type="ECO:0000313" key="3">
    <source>
        <dbReference type="Proteomes" id="UP000558284"/>
    </source>
</evidence>
<dbReference type="AlphaFoldDB" id="A0A838BAD7"/>
<sequence>MSDDKIRNINLTADIVAAFVRNNSVPPESLPALIESVNSALAAVDNPVAPPQPAPEPAVSRKRSVTPNFIFCLEDGKKFRSLRRHLGSAHGMTPEAYRTKWDLPGDYPMTAPSYAAKRSELAKEFGLGIRTEAPAAKAAAKRKTKA</sequence>
<keyword evidence="3" id="KW-1185">Reference proteome</keyword>
<organism evidence="2 3">
    <name type="scientific">Mesorhizobium neociceri</name>
    <dbReference type="NCBI Taxonomy" id="1307853"/>
    <lineage>
        <taxon>Bacteria</taxon>
        <taxon>Pseudomonadati</taxon>
        <taxon>Pseudomonadota</taxon>
        <taxon>Alphaproteobacteria</taxon>
        <taxon>Hyphomicrobiales</taxon>
        <taxon>Phyllobacteriaceae</taxon>
        <taxon>Mesorhizobium</taxon>
    </lineage>
</organism>
<comment type="similarity">
    <text evidence="1">Belongs to the ros/MucR family.</text>
</comment>
<comment type="caution">
    <text evidence="2">The sequence shown here is derived from an EMBL/GenBank/DDBJ whole genome shotgun (WGS) entry which is preliminary data.</text>
</comment>
<dbReference type="Pfam" id="PF05443">
    <property type="entry name" value="ROS_MUCR"/>
    <property type="match status" value="1"/>
</dbReference>
<dbReference type="EMBL" id="JACDTY010000013">
    <property type="protein sequence ID" value="MBA1143162.1"/>
    <property type="molecule type" value="Genomic_DNA"/>
</dbReference>
<dbReference type="InterPro" id="IPR041920">
    <property type="entry name" value="ROS/MUCR_sf"/>
</dbReference>
<dbReference type="GO" id="GO:0003677">
    <property type="term" value="F:DNA binding"/>
    <property type="evidence" value="ECO:0007669"/>
    <property type="project" value="InterPro"/>
</dbReference>
<dbReference type="Gene3D" id="1.10.10.1550">
    <property type="entry name" value="ROS/MUCR transcriptional regulator protein"/>
    <property type="match status" value="1"/>
</dbReference>